<feature type="transmembrane region" description="Helical" evidence="10">
    <location>
        <begin position="12"/>
        <end position="32"/>
    </location>
</feature>
<dbReference type="GO" id="GO:0008270">
    <property type="term" value="F:zinc ion binding"/>
    <property type="evidence" value="ECO:0007669"/>
    <property type="project" value="UniProtKB-KW"/>
</dbReference>
<keyword evidence="4" id="KW-0479">Metal-binding</keyword>
<organism evidence="13">
    <name type="scientific">Arabidopsis lyrata subsp. lyrata</name>
    <name type="common">Lyre-leaved rock-cress</name>
    <dbReference type="NCBI Taxonomy" id="81972"/>
    <lineage>
        <taxon>Eukaryota</taxon>
        <taxon>Viridiplantae</taxon>
        <taxon>Streptophyta</taxon>
        <taxon>Embryophyta</taxon>
        <taxon>Tracheophyta</taxon>
        <taxon>Spermatophyta</taxon>
        <taxon>Magnoliopsida</taxon>
        <taxon>eudicotyledons</taxon>
        <taxon>Gunneridae</taxon>
        <taxon>Pentapetalae</taxon>
        <taxon>rosids</taxon>
        <taxon>malvids</taxon>
        <taxon>Brassicales</taxon>
        <taxon>Brassicaceae</taxon>
        <taxon>Camelineae</taxon>
        <taxon>Arabidopsis</taxon>
    </lineage>
</organism>
<name>D7MIW7_ARALL</name>
<gene>
    <name evidence="12" type="ORF">ARALYDRAFT_916074</name>
</gene>
<dbReference type="Proteomes" id="UP000008694">
    <property type="component" value="Unassembled WGS sequence"/>
</dbReference>
<comment type="similarity">
    <text evidence="8">Belongs to the RING-type zinc finger family. ATL subfamily.</text>
</comment>
<dbReference type="Gene3D" id="3.30.40.10">
    <property type="entry name" value="Zinc/RING finger domain, C3HC4 (zinc finger)"/>
    <property type="match status" value="1"/>
</dbReference>
<evidence type="ECO:0000256" key="10">
    <source>
        <dbReference type="SAM" id="Phobius"/>
    </source>
</evidence>
<keyword evidence="5 9" id="KW-0863">Zinc-finger</keyword>
<evidence type="ECO:0000256" key="9">
    <source>
        <dbReference type="PROSITE-ProRule" id="PRU00175"/>
    </source>
</evidence>
<dbReference type="EC" id="2.3.2.27" evidence="3"/>
<dbReference type="EMBL" id="GL348719">
    <property type="protein sequence ID" value="EFH46900.1"/>
    <property type="molecule type" value="Genomic_DNA"/>
</dbReference>
<evidence type="ECO:0000256" key="5">
    <source>
        <dbReference type="ARBA" id="ARBA00022771"/>
    </source>
</evidence>
<dbReference type="PANTHER" id="PTHR14155">
    <property type="entry name" value="RING FINGER DOMAIN-CONTAINING"/>
    <property type="match status" value="1"/>
</dbReference>
<dbReference type="AlphaFoldDB" id="D7MIW7"/>
<dbReference type="eggNOG" id="KOG0800">
    <property type="taxonomic scope" value="Eukaryota"/>
</dbReference>
<dbReference type="GO" id="GO:0061630">
    <property type="term" value="F:ubiquitin protein ligase activity"/>
    <property type="evidence" value="ECO:0007669"/>
    <property type="project" value="UniProtKB-EC"/>
</dbReference>
<keyword evidence="13" id="KW-1185">Reference proteome</keyword>
<evidence type="ECO:0000256" key="8">
    <source>
        <dbReference type="ARBA" id="ARBA00024209"/>
    </source>
</evidence>
<dbReference type="Gramene" id="scaffold_703816.1">
    <property type="protein sequence ID" value="scaffold_703816.1"/>
    <property type="gene ID" value="scaffold_703816.1"/>
</dbReference>
<dbReference type="Pfam" id="PF13639">
    <property type="entry name" value="zf-RING_2"/>
    <property type="match status" value="1"/>
</dbReference>
<keyword evidence="7" id="KW-0862">Zinc</keyword>
<accession>D7MIW7</accession>
<keyword evidence="10" id="KW-0812">Transmembrane</keyword>
<protein>
    <recommendedName>
        <fullName evidence="3">RING-type E3 ubiquitin transferase</fullName>
        <ecNumber evidence="3">2.3.2.27</ecNumber>
    </recommendedName>
</protein>
<dbReference type="InterPro" id="IPR001841">
    <property type="entry name" value="Znf_RING"/>
</dbReference>
<dbReference type="SMART" id="SM00184">
    <property type="entry name" value="RING"/>
    <property type="match status" value="1"/>
</dbReference>
<dbReference type="CDD" id="cd16454">
    <property type="entry name" value="RING-H2_PA-TM-RING"/>
    <property type="match status" value="1"/>
</dbReference>
<dbReference type="PANTHER" id="PTHR14155:SF622">
    <property type="entry name" value="RING_U-BOX SUPERFAMILY PROTEIN"/>
    <property type="match status" value="1"/>
</dbReference>
<keyword evidence="10" id="KW-0472">Membrane</keyword>
<keyword evidence="10" id="KW-1133">Transmembrane helix</keyword>
<comment type="catalytic activity">
    <reaction evidence="1">
        <text>S-ubiquitinyl-[E2 ubiquitin-conjugating enzyme]-L-cysteine + [acceptor protein]-L-lysine = [E2 ubiquitin-conjugating enzyme]-L-cysteine + N(6)-ubiquitinyl-[acceptor protein]-L-lysine.</text>
        <dbReference type="EC" id="2.3.2.27"/>
    </reaction>
</comment>
<evidence type="ECO:0000313" key="12">
    <source>
        <dbReference type="EMBL" id="EFH46900.1"/>
    </source>
</evidence>
<reference evidence="13" key="1">
    <citation type="journal article" date="2011" name="Nat. Genet.">
        <title>The Arabidopsis lyrata genome sequence and the basis of rapid genome size change.</title>
        <authorList>
            <person name="Hu T.T."/>
            <person name="Pattyn P."/>
            <person name="Bakker E.G."/>
            <person name="Cao J."/>
            <person name="Cheng J.-F."/>
            <person name="Clark R.M."/>
            <person name="Fahlgren N."/>
            <person name="Fawcett J.A."/>
            <person name="Grimwood J."/>
            <person name="Gundlach H."/>
            <person name="Haberer G."/>
            <person name="Hollister J.D."/>
            <person name="Ossowski S."/>
            <person name="Ottilar R.P."/>
            <person name="Salamov A.A."/>
            <person name="Schneeberger K."/>
            <person name="Spannagl M."/>
            <person name="Wang X."/>
            <person name="Yang L."/>
            <person name="Nasrallah M.E."/>
            <person name="Bergelson J."/>
            <person name="Carrington J.C."/>
            <person name="Gaut B.S."/>
            <person name="Schmutz J."/>
            <person name="Mayer K.F.X."/>
            <person name="Van de Peer Y."/>
            <person name="Grigoriev I.V."/>
            <person name="Nordborg M."/>
            <person name="Weigel D."/>
            <person name="Guo Y.-L."/>
        </authorList>
    </citation>
    <scope>NUCLEOTIDE SEQUENCE [LARGE SCALE GENOMIC DNA]</scope>
    <source>
        <strain evidence="13">cv. MN47</strain>
    </source>
</reference>
<evidence type="ECO:0000313" key="13">
    <source>
        <dbReference type="Proteomes" id="UP000008694"/>
    </source>
</evidence>
<evidence type="ECO:0000259" key="11">
    <source>
        <dbReference type="PROSITE" id="PS50089"/>
    </source>
</evidence>
<dbReference type="InterPro" id="IPR013083">
    <property type="entry name" value="Znf_RING/FYVE/PHD"/>
</dbReference>
<comment type="pathway">
    <text evidence="2">Protein modification; protein ubiquitination.</text>
</comment>
<feature type="domain" description="RING-type" evidence="11">
    <location>
        <begin position="104"/>
        <end position="146"/>
    </location>
</feature>
<proteinExistence type="inferred from homology"/>
<evidence type="ECO:0000256" key="1">
    <source>
        <dbReference type="ARBA" id="ARBA00000900"/>
    </source>
</evidence>
<dbReference type="HOGENOM" id="CLU_148914_0_0_1"/>
<evidence type="ECO:0000256" key="4">
    <source>
        <dbReference type="ARBA" id="ARBA00022723"/>
    </source>
</evidence>
<keyword evidence="6" id="KW-0833">Ubl conjugation pathway</keyword>
<evidence type="ECO:0000256" key="6">
    <source>
        <dbReference type="ARBA" id="ARBA00022786"/>
    </source>
</evidence>
<evidence type="ECO:0000256" key="7">
    <source>
        <dbReference type="ARBA" id="ARBA00022833"/>
    </source>
</evidence>
<sequence length="148" mass="17109">MVNPSWPEEYVGAFPLVIFVLAFILSFIIQICNDLFKCIQPPTESALDTHQNPLPSLPQQDIESGHLTPPQSQQDIKTGYMSRIEEMEFKDIIKEEGFGDEICCSICLEEFEDGHAIVRINKCRHVFHRFCIVSWLKQKRTCPNCRCF</sequence>
<evidence type="ECO:0000256" key="3">
    <source>
        <dbReference type="ARBA" id="ARBA00012483"/>
    </source>
</evidence>
<dbReference type="InterPro" id="IPR053238">
    <property type="entry name" value="RING-H2_zinc_finger"/>
</dbReference>
<evidence type="ECO:0000256" key="2">
    <source>
        <dbReference type="ARBA" id="ARBA00004906"/>
    </source>
</evidence>
<dbReference type="SUPFAM" id="SSF57850">
    <property type="entry name" value="RING/U-box"/>
    <property type="match status" value="1"/>
</dbReference>
<dbReference type="PROSITE" id="PS50089">
    <property type="entry name" value="ZF_RING_2"/>
    <property type="match status" value="1"/>
</dbReference>